<keyword evidence="8" id="KW-0675">Receptor</keyword>
<evidence type="ECO:0000259" key="11">
    <source>
        <dbReference type="Pfam" id="PF12632"/>
    </source>
</evidence>
<keyword evidence="9" id="KW-0325">Glycoprotein</keyword>
<evidence type="ECO:0000313" key="12">
    <source>
        <dbReference type="EMBL" id="CEP61500.1"/>
    </source>
</evidence>
<feature type="compositionally biased region" description="Polar residues" evidence="10">
    <location>
        <begin position="19"/>
        <end position="30"/>
    </location>
</feature>
<evidence type="ECO:0000256" key="9">
    <source>
        <dbReference type="ARBA" id="ARBA00023180"/>
    </source>
</evidence>
<evidence type="ECO:0000256" key="6">
    <source>
        <dbReference type="ARBA" id="ARBA00023136"/>
    </source>
</evidence>
<name>A0A0C7N800_9SACH</name>
<evidence type="ECO:0000256" key="8">
    <source>
        <dbReference type="ARBA" id="ARBA00023170"/>
    </source>
</evidence>
<evidence type="ECO:0000256" key="10">
    <source>
        <dbReference type="SAM" id="MobiDB-lite"/>
    </source>
</evidence>
<reference evidence="12 13" key="1">
    <citation type="submission" date="2014-12" db="EMBL/GenBank/DDBJ databases">
        <authorList>
            <person name="Neuveglise Cecile"/>
        </authorList>
    </citation>
    <scope>NUCLEOTIDE SEQUENCE [LARGE SCALE GENOMIC DNA]</scope>
    <source>
        <strain evidence="12 13">CBS 12615</strain>
    </source>
</reference>
<evidence type="ECO:0000313" key="13">
    <source>
        <dbReference type="Proteomes" id="UP000054304"/>
    </source>
</evidence>
<dbReference type="GO" id="GO:0017022">
    <property type="term" value="F:myosin binding"/>
    <property type="evidence" value="ECO:0007669"/>
    <property type="project" value="InterPro"/>
</dbReference>
<feature type="domain" description="Myosin-binding" evidence="11">
    <location>
        <begin position="229"/>
        <end position="395"/>
    </location>
</feature>
<sequence>MHCDRNENKSRFQDLPAFQNGSFHRSNSTLNSSKTYTNQSSSSLYMSIAKPMNALEYQSKKLSEWGIDALNDSSPTIVGCSEFGSDEHDVFAETDPKSKIRDSLDNDHCHIGHSKLEKVVCEIFARGVPYDQKFMDEFQYTIIASQLLTDAIRPLWAARPRTQKSSMGLNSIGNRKSFKGSQYRLEAPTKFGKLLVKDQQQFLRKTMPFFPTLSIARRCLSVLKGCAAANQSKKRIFFAVCIAVYLALQQELFHTHYTKFSALIVLQDTVERLQALDKLLHRSHIRYKELTVYKPIALVQAGQPSGSNLSIIEDVLTASLDLMFYELLSITKATLPLLRNRELFRYCQLYDVNLVDLYFAVNGDAVGVSEKASRTHLLKKFLLCSFLSVGQRCRDDSHEKELEYQVTLKKIFGSYQAAGQHSEYKRLRVLLNQLNILFKVLNTVYAFLVQYKSYLSDNTPLPSDIQNLQDHHHHDYRTATTLNLMQNLQKFLITHNTKTEDELTERVNRYLDEISKMWHQTAPLRIGRCHTHNRERNFSGLNLNVLQSPTLGGSESESDQKWHFSEKPVLASAVDFTEVGGSGLDTESDQEGDDTITEVVFANENIEHKGEFRKLTDEELRIKLNERIMSLAFENKQGKQKLRTKKSFGLLDSNRAENIKESTVEGRPSKWKKFTSEESIPVLYELRQMLEKR</sequence>
<keyword evidence="13" id="KW-1185">Reference proteome</keyword>
<protein>
    <recommendedName>
        <fullName evidence="3">Inheritance of peroxisomes protein 2</fullName>
    </recommendedName>
</protein>
<dbReference type="InterPro" id="IPR026235">
    <property type="entry name" value="INP2"/>
</dbReference>
<evidence type="ECO:0000256" key="7">
    <source>
        <dbReference type="ARBA" id="ARBA00023140"/>
    </source>
</evidence>
<dbReference type="GeneID" id="34684924"/>
<evidence type="ECO:0000256" key="2">
    <source>
        <dbReference type="ARBA" id="ARBA00007231"/>
    </source>
</evidence>
<keyword evidence="6" id="KW-0472">Membrane</keyword>
<gene>
    <name evidence="12" type="ORF">LALA0_S03e04236g</name>
</gene>
<dbReference type="OrthoDB" id="4045067at2759"/>
<dbReference type="HOGENOM" id="CLU_024345_0_0_1"/>
<keyword evidence="4" id="KW-0812">Transmembrane</keyword>
<comment type="similarity">
    <text evidence="2">Belongs to the INP2 family.</text>
</comment>
<keyword evidence="5" id="KW-1133">Transmembrane helix</keyword>
<dbReference type="GO" id="GO:0005778">
    <property type="term" value="C:peroxisomal membrane"/>
    <property type="evidence" value="ECO:0007669"/>
    <property type="project" value="UniProtKB-SubCell"/>
</dbReference>
<comment type="subcellular location">
    <subcellularLocation>
        <location evidence="1">Peroxisome membrane</location>
        <topology evidence="1">Single-pass membrane protein</topology>
    </subcellularLocation>
</comment>
<dbReference type="Proteomes" id="UP000054304">
    <property type="component" value="Unassembled WGS sequence"/>
</dbReference>
<proteinExistence type="inferred from homology"/>
<evidence type="ECO:0000256" key="4">
    <source>
        <dbReference type="ARBA" id="ARBA00022692"/>
    </source>
</evidence>
<dbReference type="Pfam" id="PF12632">
    <property type="entry name" value="Vezatin"/>
    <property type="match status" value="1"/>
</dbReference>
<dbReference type="AlphaFoldDB" id="A0A0C7N800"/>
<dbReference type="PRINTS" id="PR02104">
    <property type="entry name" value="INPROXISOME2"/>
</dbReference>
<keyword evidence="7" id="KW-0576">Peroxisome</keyword>
<feature type="region of interest" description="Disordered" evidence="10">
    <location>
        <begin position="1"/>
        <end position="35"/>
    </location>
</feature>
<evidence type="ECO:0000256" key="1">
    <source>
        <dbReference type="ARBA" id="ARBA00004549"/>
    </source>
</evidence>
<evidence type="ECO:0000256" key="5">
    <source>
        <dbReference type="ARBA" id="ARBA00022989"/>
    </source>
</evidence>
<dbReference type="GO" id="GO:0045033">
    <property type="term" value="P:peroxisome inheritance"/>
    <property type="evidence" value="ECO:0007669"/>
    <property type="project" value="InterPro"/>
</dbReference>
<dbReference type="EMBL" id="LN736362">
    <property type="protein sequence ID" value="CEP61500.1"/>
    <property type="molecule type" value="Genomic_DNA"/>
</dbReference>
<feature type="compositionally biased region" description="Basic and acidic residues" evidence="10">
    <location>
        <begin position="1"/>
        <end position="12"/>
    </location>
</feature>
<accession>A0A0C7N800</accession>
<organism evidence="12 13">
    <name type="scientific">Lachancea lanzarotensis</name>
    <dbReference type="NCBI Taxonomy" id="1245769"/>
    <lineage>
        <taxon>Eukaryota</taxon>
        <taxon>Fungi</taxon>
        <taxon>Dikarya</taxon>
        <taxon>Ascomycota</taxon>
        <taxon>Saccharomycotina</taxon>
        <taxon>Saccharomycetes</taxon>
        <taxon>Saccharomycetales</taxon>
        <taxon>Saccharomycetaceae</taxon>
        <taxon>Lachancea</taxon>
    </lineage>
</organism>
<evidence type="ECO:0000256" key="3">
    <source>
        <dbReference type="ARBA" id="ARBA00021399"/>
    </source>
</evidence>
<dbReference type="STRING" id="1245769.A0A0C7N800"/>
<dbReference type="InterPro" id="IPR026859">
    <property type="entry name" value="Myosin-bd"/>
</dbReference>
<dbReference type="RefSeq" id="XP_022627734.1">
    <property type="nucleotide sequence ID" value="XM_022773240.1"/>
</dbReference>